<keyword evidence="1" id="KW-0732">Signal</keyword>
<evidence type="ECO:0000313" key="3">
    <source>
        <dbReference type="Proteomes" id="UP001150266"/>
    </source>
</evidence>
<proteinExistence type="predicted"/>
<gene>
    <name evidence="2" type="ORF">J3R30DRAFT_1145900</name>
</gene>
<feature type="chain" id="PRO_5040764602" description="Ectomycorrhiza-regulated small secreted protein" evidence="1">
    <location>
        <begin position="19"/>
        <end position="184"/>
    </location>
</feature>
<dbReference type="Proteomes" id="UP001150266">
    <property type="component" value="Unassembled WGS sequence"/>
</dbReference>
<protein>
    <recommendedName>
        <fullName evidence="4">Ectomycorrhiza-regulated small secreted protein</fullName>
    </recommendedName>
</protein>
<reference evidence="2" key="1">
    <citation type="submission" date="2022-08" db="EMBL/GenBank/DDBJ databases">
        <title>A Global Phylogenomic Analysis of the Shiitake Genus Lentinula.</title>
        <authorList>
            <consortium name="DOE Joint Genome Institute"/>
            <person name="Sierra-Patev S."/>
            <person name="Min B."/>
            <person name="Naranjo-Ortiz M."/>
            <person name="Looney B."/>
            <person name="Konkel Z."/>
            <person name="Slot J.C."/>
            <person name="Sakamoto Y."/>
            <person name="Steenwyk J.L."/>
            <person name="Rokas A."/>
            <person name="Carro J."/>
            <person name="Camarero S."/>
            <person name="Ferreira P."/>
            <person name="Molpeceres G."/>
            <person name="Ruiz-Duenas F.J."/>
            <person name="Serrano A."/>
            <person name="Henrissat B."/>
            <person name="Drula E."/>
            <person name="Hughes K.W."/>
            <person name="Mata J.L."/>
            <person name="Ishikawa N.K."/>
            <person name="Vargas-Isla R."/>
            <person name="Ushijima S."/>
            <person name="Smith C.A."/>
            <person name="Ahrendt S."/>
            <person name="Andreopoulos W."/>
            <person name="He G."/>
            <person name="Labutti K."/>
            <person name="Lipzen A."/>
            <person name="Ng V."/>
            <person name="Riley R."/>
            <person name="Sandor L."/>
            <person name="Barry K."/>
            <person name="Martinez A.T."/>
            <person name="Xiao Y."/>
            <person name="Gibbons J.G."/>
            <person name="Terashima K."/>
            <person name="Grigoriev I.V."/>
            <person name="Hibbett D.S."/>
        </authorList>
    </citation>
    <scope>NUCLEOTIDE SEQUENCE</scope>
    <source>
        <strain evidence="2">JLM2183</strain>
    </source>
</reference>
<keyword evidence="3" id="KW-1185">Reference proteome</keyword>
<evidence type="ECO:0008006" key="4">
    <source>
        <dbReference type="Google" id="ProtNLM"/>
    </source>
</evidence>
<name>A0A9W9A0S8_9AGAR</name>
<accession>A0A9W9A0S8</accession>
<sequence>MRLHLAYFLAAFLCIVHAFPLDIQPRANSDDTRMQVDSGLDNPMDAGVSFAFAHVPQATPEREVSPIDNATITIVTRDVAVDVRIVIPSNLPRIMVDIIHMCIQVFLRMLGFDSVQVTIQYVDTPLRLRDNVVAGDERNERHFPFYFQREDKPYEGSLAIMLSHGKWVLDRVNSKIHAVEAQKV</sequence>
<evidence type="ECO:0000256" key="1">
    <source>
        <dbReference type="SAM" id="SignalP"/>
    </source>
</evidence>
<dbReference type="EMBL" id="JAOTPV010000024">
    <property type="protein sequence ID" value="KAJ4470972.1"/>
    <property type="molecule type" value="Genomic_DNA"/>
</dbReference>
<evidence type="ECO:0000313" key="2">
    <source>
        <dbReference type="EMBL" id="KAJ4470972.1"/>
    </source>
</evidence>
<organism evidence="2 3">
    <name type="scientific">Lentinula aciculospora</name>
    <dbReference type="NCBI Taxonomy" id="153920"/>
    <lineage>
        <taxon>Eukaryota</taxon>
        <taxon>Fungi</taxon>
        <taxon>Dikarya</taxon>
        <taxon>Basidiomycota</taxon>
        <taxon>Agaricomycotina</taxon>
        <taxon>Agaricomycetes</taxon>
        <taxon>Agaricomycetidae</taxon>
        <taxon>Agaricales</taxon>
        <taxon>Marasmiineae</taxon>
        <taxon>Omphalotaceae</taxon>
        <taxon>Lentinula</taxon>
    </lineage>
</organism>
<feature type="signal peptide" evidence="1">
    <location>
        <begin position="1"/>
        <end position="18"/>
    </location>
</feature>
<comment type="caution">
    <text evidence="2">The sequence shown here is derived from an EMBL/GenBank/DDBJ whole genome shotgun (WGS) entry which is preliminary data.</text>
</comment>
<dbReference type="AlphaFoldDB" id="A0A9W9A0S8"/>